<dbReference type="PANTHER" id="PTHR42798:SF4">
    <property type="entry name" value="ABC TRANSPORTER DOMAIN-CONTAINING PROTEIN"/>
    <property type="match status" value="1"/>
</dbReference>
<keyword evidence="6" id="KW-1185">Reference proteome</keyword>
<dbReference type="KEGG" id="siq:DQ08_03340"/>
<dbReference type="EMBL" id="QLQD01000039">
    <property type="protein sequence ID" value="RLU57516.1"/>
    <property type="molecule type" value="Genomic_DNA"/>
</dbReference>
<dbReference type="GO" id="GO:0016887">
    <property type="term" value="F:ATP hydrolysis activity"/>
    <property type="evidence" value="ECO:0007669"/>
    <property type="project" value="InterPro"/>
</dbReference>
<dbReference type="InterPro" id="IPR019895">
    <property type="entry name" value="L_ocin_972_ABC"/>
</dbReference>
<dbReference type="SMR" id="A0A3L8GI43"/>
<evidence type="ECO:0000313" key="5">
    <source>
        <dbReference type="EMBL" id="RLU57516.1"/>
    </source>
</evidence>
<protein>
    <submittedName>
        <fullName evidence="5">ATP-binding cassette domain-containing protein</fullName>
    </submittedName>
    <submittedName>
        <fullName evidence="4">Peptide ABC transporter ATP-binding protein</fullName>
    </submittedName>
</protein>
<dbReference type="Pfam" id="PF00005">
    <property type="entry name" value="ABC_tran"/>
    <property type="match status" value="1"/>
</dbReference>
<dbReference type="RefSeq" id="WP_003099070.1">
    <property type="nucleotide sequence ID" value="NZ_CP010783.1"/>
</dbReference>
<evidence type="ECO:0000256" key="1">
    <source>
        <dbReference type="ARBA" id="ARBA00022741"/>
    </source>
</evidence>
<evidence type="ECO:0000313" key="6">
    <source>
        <dbReference type="Proteomes" id="UP000025245"/>
    </source>
</evidence>
<dbReference type="STRING" id="1346.BMF34_03465"/>
<name>A0A3L8GI43_STRIN</name>
<reference evidence="5 7" key="2">
    <citation type="submission" date="2018-06" db="EMBL/GenBank/DDBJ databases">
        <title>Mutators as drivers of adaptation in pathogenic bacteria and a risk factor for host jumps and vaccine escape.</title>
        <authorList>
            <person name="Barnes A.C."/>
            <person name="Silayeva O."/>
        </authorList>
    </citation>
    <scope>NUCLEOTIDE SEQUENCE [LARGE SCALE GENOMIC DNA]</scope>
    <source>
        <strain evidence="5 7">QMA0445</strain>
    </source>
</reference>
<keyword evidence="1" id="KW-0547">Nucleotide-binding</keyword>
<dbReference type="PANTHER" id="PTHR42798">
    <property type="entry name" value="LIPOPROTEIN-RELEASING SYSTEM ATP-BINDING PROTEIN LOLD"/>
    <property type="match status" value="1"/>
</dbReference>
<keyword evidence="2 5" id="KW-0067">ATP-binding</keyword>
<accession>A0A3L8GI43</accession>
<dbReference type="Proteomes" id="UP000025245">
    <property type="component" value="Chromosome"/>
</dbReference>
<dbReference type="AlphaFoldDB" id="A0A3L8GI43"/>
<sequence>MIELRGITKTFDEHIVLEDFSYKFYEGNSYALIGASGAGKTTLLNIIGKLEHADSGNISVNNIEINKIKEKDYFKNYLSYLFQNFGLIENRTILDNLDLAFVGKKLGNSDKKKRMSEALKRVNLNVDLNRKIYTLSGGEAQRVAIAKTILKDSPIILADEPTASVDQKNSEEIIELILELAKENKIVIIATHSPNVYNKVDHILEIAKR</sequence>
<dbReference type="InterPro" id="IPR017871">
    <property type="entry name" value="ABC_transporter-like_CS"/>
</dbReference>
<dbReference type="KEGG" id="sio:DW64_03335"/>
<dbReference type="Proteomes" id="UP000269148">
    <property type="component" value="Unassembled WGS sequence"/>
</dbReference>
<dbReference type="EMBL" id="CP007586">
    <property type="protein sequence ID" value="AHY15509.1"/>
    <property type="molecule type" value="Genomic_DNA"/>
</dbReference>
<dbReference type="PROSITE" id="PS50893">
    <property type="entry name" value="ABC_TRANSPORTER_2"/>
    <property type="match status" value="1"/>
</dbReference>
<gene>
    <name evidence="5" type="ORF">DIY07_03770</name>
    <name evidence="4" type="ORF">DQ08_03340</name>
</gene>
<evidence type="ECO:0000256" key="2">
    <source>
        <dbReference type="ARBA" id="ARBA00022840"/>
    </source>
</evidence>
<evidence type="ECO:0000259" key="3">
    <source>
        <dbReference type="PROSITE" id="PS50893"/>
    </source>
</evidence>
<dbReference type="InterPro" id="IPR003439">
    <property type="entry name" value="ABC_transporter-like_ATP-bd"/>
</dbReference>
<feature type="domain" description="ABC transporter" evidence="3">
    <location>
        <begin position="2"/>
        <end position="206"/>
    </location>
</feature>
<dbReference type="InterPro" id="IPR003593">
    <property type="entry name" value="AAA+_ATPase"/>
</dbReference>
<dbReference type="InterPro" id="IPR027417">
    <property type="entry name" value="P-loop_NTPase"/>
</dbReference>
<dbReference type="PROSITE" id="PS00211">
    <property type="entry name" value="ABC_TRANSPORTER_1"/>
    <property type="match status" value="1"/>
</dbReference>
<dbReference type="KEGG" id="siz:SI82_03570"/>
<dbReference type="GeneID" id="35764872"/>
<organism evidence="5 7">
    <name type="scientific">Streptococcus iniae</name>
    <name type="common">Streptococcus shiloi</name>
    <dbReference type="NCBI Taxonomy" id="1346"/>
    <lineage>
        <taxon>Bacteria</taxon>
        <taxon>Bacillati</taxon>
        <taxon>Bacillota</taxon>
        <taxon>Bacilli</taxon>
        <taxon>Lactobacillales</taxon>
        <taxon>Streptococcaceae</taxon>
        <taxon>Streptococcus</taxon>
    </lineage>
</organism>
<dbReference type="SMART" id="SM00382">
    <property type="entry name" value="AAA"/>
    <property type="match status" value="1"/>
</dbReference>
<reference evidence="4 6" key="1">
    <citation type="journal article" date="2014" name="Genome Announc.">
        <title>Complete Genome Sequence of a Virulent Strain, Streptococcus iniae ISET0901, Isolated from Diseased Tilapia.</title>
        <authorList>
            <person name="Pridgeon J.W."/>
            <person name="Zhang D."/>
            <person name="Zhang L."/>
        </authorList>
    </citation>
    <scope>NUCLEOTIDE SEQUENCE [LARGE SCALE GENOMIC DNA]</scope>
    <source>
        <strain evidence="4 6">ISET0901</strain>
    </source>
</reference>
<dbReference type="GO" id="GO:0005524">
    <property type="term" value="F:ATP binding"/>
    <property type="evidence" value="ECO:0007669"/>
    <property type="project" value="UniProtKB-KW"/>
</dbReference>
<dbReference type="OrthoDB" id="9791546at2"/>
<dbReference type="Gene3D" id="3.40.50.300">
    <property type="entry name" value="P-loop containing nucleotide triphosphate hydrolases"/>
    <property type="match status" value="1"/>
</dbReference>
<evidence type="ECO:0000313" key="7">
    <source>
        <dbReference type="Proteomes" id="UP000269148"/>
    </source>
</evidence>
<evidence type="ECO:0000313" key="4">
    <source>
        <dbReference type="EMBL" id="AHY15509.1"/>
    </source>
</evidence>
<dbReference type="SUPFAM" id="SSF52540">
    <property type="entry name" value="P-loop containing nucleoside triphosphate hydrolases"/>
    <property type="match status" value="1"/>
</dbReference>
<proteinExistence type="predicted"/>
<dbReference type="NCBIfam" id="TIGR03608">
    <property type="entry name" value="L_ocin_972_ABC"/>
    <property type="match status" value="1"/>
</dbReference>